<sequence>SVTPVKPYDSTTENFCLSAHDGKLGFLDECDDAQSFPDKIGYYLTSLEIIIKNESGKRHEKALQLYEKNGGVAGTSKISVIQVSKSSHEASAGAQMTSKIGTRPDRQLSRDWQSRKSKETAATSVHLHYPTFK</sequence>
<organism evidence="2 3">
    <name type="scientific">Ambispora gerdemannii</name>
    <dbReference type="NCBI Taxonomy" id="144530"/>
    <lineage>
        <taxon>Eukaryota</taxon>
        <taxon>Fungi</taxon>
        <taxon>Fungi incertae sedis</taxon>
        <taxon>Mucoromycota</taxon>
        <taxon>Glomeromycotina</taxon>
        <taxon>Glomeromycetes</taxon>
        <taxon>Archaeosporales</taxon>
        <taxon>Ambisporaceae</taxon>
        <taxon>Ambispora</taxon>
    </lineage>
</organism>
<feature type="non-terminal residue" evidence="2">
    <location>
        <position position="133"/>
    </location>
</feature>
<feature type="region of interest" description="Disordered" evidence="1">
    <location>
        <begin position="89"/>
        <end position="133"/>
    </location>
</feature>
<dbReference type="Proteomes" id="UP000789831">
    <property type="component" value="Unassembled WGS sequence"/>
</dbReference>
<proteinExistence type="predicted"/>
<evidence type="ECO:0000313" key="3">
    <source>
        <dbReference type="Proteomes" id="UP000789831"/>
    </source>
</evidence>
<evidence type="ECO:0000256" key="1">
    <source>
        <dbReference type="SAM" id="MobiDB-lite"/>
    </source>
</evidence>
<feature type="compositionally biased region" description="Basic and acidic residues" evidence="1">
    <location>
        <begin position="102"/>
        <end position="119"/>
    </location>
</feature>
<gene>
    <name evidence="2" type="ORF">AGERDE_LOCUS12158</name>
</gene>
<evidence type="ECO:0000313" key="2">
    <source>
        <dbReference type="EMBL" id="CAG8668754.1"/>
    </source>
</evidence>
<comment type="caution">
    <text evidence="2">The sequence shown here is derived from an EMBL/GenBank/DDBJ whole genome shotgun (WGS) entry which is preliminary data.</text>
</comment>
<feature type="non-terminal residue" evidence="2">
    <location>
        <position position="1"/>
    </location>
</feature>
<dbReference type="OrthoDB" id="2423204at2759"/>
<dbReference type="AlphaFoldDB" id="A0A9N9HF01"/>
<reference evidence="2" key="1">
    <citation type="submission" date="2021-06" db="EMBL/GenBank/DDBJ databases">
        <authorList>
            <person name="Kallberg Y."/>
            <person name="Tangrot J."/>
            <person name="Rosling A."/>
        </authorList>
    </citation>
    <scope>NUCLEOTIDE SEQUENCE</scope>
    <source>
        <strain evidence="2">MT106</strain>
    </source>
</reference>
<dbReference type="EMBL" id="CAJVPL010007270">
    <property type="protein sequence ID" value="CAG8668754.1"/>
    <property type="molecule type" value="Genomic_DNA"/>
</dbReference>
<keyword evidence="3" id="KW-1185">Reference proteome</keyword>
<name>A0A9N9HF01_9GLOM</name>
<accession>A0A9N9HF01</accession>
<protein>
    <submittedName>
        <fullName evidence="2">4036_t:CDS:1</fullName>
    </submittedName>
</protein>